<dbReference type="GO" id="GO:0045004">
    <property type="term" value="P:DNA replication proofreading"/>
    <property type="evidence" value="ECO:0007669"/>
    <property type="project" value="TreeGrafter"/>
</dbReference>
<evidence type="ECO:0000256" key="2">
    <source>
        <dbReference type="ARBA" id="ARBA00022801"/>
    </source>
</evidence>
<reference evidence="6" key="1">
    <citation type="submission" date="2017-02" db="EMBL/GenBank/DDBJ databases">
        <authorList>
            <person name="Varghese N."/>
            <person name="Submissions S."/>
        </authorList>
    </citation>
    <scope>NUCLEOTIDE SEQUENCE [LARGE SCALE GENOMIC DNA]</scope>
    <source>
        <strain evidence="6">DSM 23966</strain>
    </source>
</reference>
<dbReference type="Pfam" id="PF00929">
    <property type="entry name" value="RNase_T"/>
    <property type="match status" value="1"/>
</dbReference>
<proteinExistence type="predicted"/>
<protein>
    <submittedName>
        <fullName evidence="5">DNA polymerase-3 subunit epsilon</fullName>
    </submittedName>
</protein>
<evidence type="ECO:0000313" key="5">
    <source>
        <dbReference type="EMBL" id="SKB07136.1"/>
    </source>
</evidence>
<dbReference type="Gene3D" id="3.30.420.10">
    <property type="entry name" value="Ribonuclease H-like superfamily/Ribonuclease H"/>
    <property type="match status" value="1"/>
</dbReference>
<keyword evidence="2" id="KW-0378">Hydrolase</keyword>
<evidence type="ECO:0000256" key="3">
    <source>
        <dbReference type="ARBA" id="ARBA00022839"/>
    </source>
</evidence>
<dbReference type="SUPFAM" id="SSF53098">
    <property type="entry name" value="Ribonuclease H-like"/>
    <property type="match status" value="1"/>
</dbReference>
<dbReference type="PANTHER" id="PTHR30231">
    <property type="entry name" value="DNA POLYMERASE III SUBUNIT EPSILON"/>
    <property type="match status" value="1"/>
</dbReference>
<gene>
    <name evidence="5" type="ORF">SAMN04244570_0314</name>
</gene>
<dbReference type="GO" id="GO:0008408">
    <property type="term" value="F:3'-5' exonuclease activity"/>
    <property type="evidence" value="ECO:0007669"/>
    <property type="project" value="TreeGrafter"/>
</dbReference>
<evidence type="ECO:0000256" key="1">
    <source>
        <dbReference type="ARBA" id="ARBA00022722"/>
    </source>
</evidence>
<evidence type="ECO:0000313" key="6">
    <source>
        <dbReference type="Proteomes" id="UP000190042"/>
    </source>
</evidence>
<accession>A0A1T4YZG7</accession>
<dbReference type="GO" id="GO:0003676">
    <property type="term" value="F:nucleic acid binding"/>
    <property type="evidence" value="ECO:0007669"/>
    <property type="project" value="InterPro"/>
</dbReference>
<name>A0A1T4YZG7_9BACL</name>
<dbReference type="RefSeq" id="WP_078818797.1">
    <property type="nucleotide sequence ID" value="NZ_FUYJ01000012.1"/>
</dbReference>
<dbReference type="AlphaFoldDB" id="A0A1T4YZG7"/>
<dbReference type="PANTHER" id="PTHR30231:SF37">
    <property type="entry name" value="EXODEOXYRIBONUCLEASE 10"/>
    <property type="match status" value="1"/>
</dbReference>
<dbReference type="CDD" id="cd06127">
    <property type="entry name" value="DEDDh"/>
    <property type="match status" value="1"/>
</dbReference>
<organism evidence="5 6">
    <name type="scientific">Sporosarcina newyorkensis</name>
    <dbReference type="NCBI Taxonomy" id="759851"/>
    <lineage>
        <taxon>Bacteria</taxon>
        <taxon>Bacillati</taxon>
        <taxon>Bacillota</taxon>
        <taxon>Bacilli</taxon>
        <taxon>Bacillales</taxon>
        <taxon>Caryophanaceae</taxon>
        <taxon>Sporosarcina</taxon>
    </lineage>
</organism>
<dbReference type="Proteomes" id="UP000190042">
    <property type="component" value="Unassembled WGS sequence"/>
</dbReference>
<dbReference type="InterPro" id="IPR013520">
    <property type="entry name" value="Ribonucl_H"/>
</dbReference>
<keyword evidence="3" id="KW-0269">Exonuclease</keyword>
<sequence length="191" mass="21998">MSKHIAFIDVETTGMSSDNSEVIELGVMLGEFENNRISRVTEEYCEFQEPFFSIPSIITNITGITDRMVRGRVLDMDKILSMLRKADGIVAHNATFDRGFVSKLLPETLDMNWYCSVRQIRWKDYGFENGKLQQLLKVHQIEVDHAHRALDDAKNLAELLNFSHPTLAEDATYISYLMNKNPLKKPMKLRN</sequence>
<keyword evidence="1" id="KW-0540">Nuclease</keyword>
<dbReference type="SMART" id="SM00479">
    <property type="entry name" value="EXOIII"/>
    <property type="match status" value="1"/>
</dbReference>
<evidence type="ECO:0000259" key="4">
    <source>
        <dbReference type="SMART" id="SM00479"/>
    </source>
</evidence>
<dbReference type="EMBL" id="FUYJ01000012">
    <property type="protein sequence ID" value="SKB07136.1"/>
    <property type="molecule type" value="Genomic_DNA"/>
</dbReference>
<dbReference type="FunFam" id="3.30.420.10:FF:000045">
    <property type="entry name" value="3'-5' exonuclease DinG"/>
    <property type="match status" value="1"/>
</dbReference>
<dbReference type="InterPro" id="IPR012337">
    <property type="entry name" value="RNaseH-like_sf"/>
</dbReference>
<dbReference type="InterPro" id="IPR036397">
    <property type="entry name" value="RNaseH_sf"/>
</dbReference>
<dbReference type="GO" id="GO:0005829">
    <property type="term" value="C:cytosol"/>
    <property type="evidence" value="ECO:0007669"/>
    <property type="project" value="TreeGrafter"/>
</dbReference>
<keyword evidence="6" id="KW-1185">Reference proteome</keyword>
<feature type="domain" description="Exonuclease" evidence="4">
    <location>
        <begin position="4"/>
        <end position="169"/>
    </location>
</feature>